<dbReference type="InterPro" id="IPR001197">
    <property type="entry name" value="Ribosomal_uL16_euk_arch"/>
</dbReference>
<dbReference type="GO" id="GO:0003735">
    <property type="term" value="F:structural constituent of ribosome"/>
    <property type="evidence" value="ECO:0007669"/>
    <property type="project" value="InterPro"/>
</dbReference>
<dbReference type="Proteomes" id="UP000242450">
    <property type="component" value="Chromosome 28"/>
</dbReference>
<name>A0A212C5W9_CEREH</name>
<keyword evidence="2" id="KW-1185">Reference proteome</keyword>
<dbReference type="Gene3D" id="3.30.60.300">
    <property type="match status" value="1"/>
</dbReference>
<evidence type="ECO:0000313" key="2">
    <source>
        <dbReference type="Proteomes" id="UP000242450"/>
    </source>
</evidence>
<dbReference type="AlphaFoldDB" id="A0A212C5W9"/>
<comment type="caution">
    <text evidence="1">The sequence shown here is derived from an EMBL/GenBank/DDBJ whole genome shotgun (WGS) entry which is preliminary data.</text>
</comment>
<dbReference type="OrthoDB" id="10258869at2759"/>
<dbReference type="GO" id="GO:0006412">
    <property type="term" value="P:translation"/>
    <property type="evidence" value="ECO:0007669"/>
    <property type="project" value="InterPro"/>
</dbReference>
<sequence length="81" mass="9021">MRSVFGKPQGTAARVHTGQVTTPVCTKLQDKGHVTEALRQAEFTFPGCKEIHVFWEFTQFNAEEFENIVAEKLLIPVGCGI</sequence>
<accession>A0A212C5W9</accession>
<dbReference type="PANTHER" id="PTHR11726">
    <property type="entry name" value="60S RIBOSOMAL PROTEIN L10"/>
    <property type="match status" value="1"/>
</dbReference>
<evidence type="ECO:0000313" key="1">
    <source>
        <dbReference type="EMBL" id="OWK01373.1"/>
    </source>
</evidence>
<dbReference type="EMBL" id="MKHE01000028">
    <property type="protein sequence ID" value="OWK01373.1"/>
    <property type="molecule type" value="Genomic_DNA"/>
</dbReference>
<protein>
    <recommendedName>
        <fullName evidence="3">Ribosomal protein L10e/L16 domain-containing protein</fullName>
    </recommendedName>
</protein>
<dbReference type="GO" id="GO:0005840">
    <property type="term" value="C:ribosome"/>
    <property type="evidence" value="ECO:0007669"/>
    <property type="project" value="InterPro"/>
</dbReference>
<evidence type="ECO:0008006" key="3">
    <source>
        <dbReference type="Google" id="ProtNLM"/>
    </source>
</evidence>
<reference evidence="1 2" key="1">
    <citation type="journal article" date="2018" name="Mol. Genet. Genomics">
        <title>The red deer Cervus elaphus genome CerEla1.0: sequencing, annotating, genes, and chromosomes.</title>
        <authorList>
            <person name="Bana N.A."/>
            <person name="Nyiri A."/>
            <person name="Nagy J."/>
            <person name="Frank K."/>
            <person name="Nagy T."/>
            <person name="Steger V."/>
            <person name="Schiller M."/>
            <person name="Lakatos P."/>
            <person name="Sugar L."/>
            <person name="Horn P."/>
            <person name="Barta E."/>
            <person name="Orosz L."/>
        </authorList>
    </citation>
    <scope>NUCLEOTIDE SEQUENCE [LARGE SCALE GENOMIC DNA]</scope>
    <source>
        <strain evidence="1">Hungarian</strain>
    </source>
</reference>
<gene>
    <name evidence="1" type="ORF">Celaphus_00018727</name>
</gene>
<dbReference type="InterPro" id="IPR036920">
    <property type="entry name" value="Ribosomal_uL16_sf"/>
</dbReference>
<proteinExistence type="predicted"/>
<organism evidence="1 2">
    <name type="scientific">Cervus elaphus hippelaphus</name>
    <name type="common">European red deer</name>
    <dbReference type="NCBI Taxonomy" id="46360"/>
    <lineage>
        <taxon>Eukaryota</taxon>
        <taxon>Metazoa</taxon>
        <taxon>Chordata</taxon>
        <taxon>Craniata</taxon>
        <taxon>Vertebrata</taxon>
        <taxon>Euteleostomi</taxon>
        <taxon>Mammalia</taxon>
        <taxon>Eutheria</taxon>
        <taxon>Laurasiatheria</taxon>
        <taxon>Artiodactyla</taxon>
        <taxon>Ruminantia</taxon>
        <taxon>Pecora</taxon>
        <taxon>Cervidae</taxon>
        <taxon>Cervinae</taxon>
        <taxon>Cervus</taxon>
    </lineage>
</organism>
<dbReference type="SUPFAM" id="SSF54686">
    <property type="entry name" value="Ribosomal protein L16p/L10e"/>
    <property type="match status" value="1"/>
</dbReference>
<dbReference type="Gene3D" id="3.90.1170.10">
    <property type="entry name" value="Ribosomal protein L10e/L16"/>
    <property type="match status" value="1"/>
</dbReference>